<dbReference type="GeneTree" id="ENSGT00940000181841"/>
<dbReference type="GO" id="GO:0005198">
    <property type="term" value="F:structural molecule activity"/>
    <property type="evidence" value="ECO:0007669"/>
    <property type="project" value="InterPro"/>
</dbReference>
<dbReference type="STRING" id="161767.ENSAPEP00000010444"/>
<dbReference type="Proteomes" id="UP000265080">
    <property type="component" value="Chromosome 14"/>
</dbReference>
<accession>A0A3P8SF88</accession>
<dbReference type="OMA" id="SSHRICC"/>
<keyword evidence="2 3" id="KW-0175">Coiled coil</keyword>
<feature type="coiled-coil region" evidence="3">
    <location>
        <begin position="54"/>
        <end position="95"/>
    </location>
</feature>
<reference evidence="5 6" key="1">
    <citation type="submission" date="2018-03" db="EMBL/GenBank/DDBJ databases">
        <title>Finding Nemo's genes: A chromosome-scale reference assembly of the genome of the orange clownfish Amphiprion percula.</title>
        <authorList>
            <person name="Lehmann R."/>
        </authorList>
    </citation>
    <scope>NUCLEOTIDE SEQUENCE</scope>
</reference>
<evidence type="ECO:0000259" key="4">
    <source>
        <dbReference type="PROSITE" id="PS51842"/>
    </source>
</evidence>
<protein>
    <recommendedName>
        <fullName evidence="4">IF rod domain-containing protein</fullName>
    </recommendedName>
</protein>
<dbReference type="PANTHER" id="PTHR23239:SF344">
    <property type="entry name" value="KERATIN, TYPE I CYTOSKELETAL 15-LIKE"/>
    <property type="match status" value="1"/>
</dbReference>
<dbReference type="InterPro" id="IPR039008">
    <property type="entry name" value="IF_rod_dom"/>
</dbReference>
<dbReference type="Pfam" id="PF00038">
    <property type="entry name" value="Filament"/>
    <property type="match status" value="1"/>
</dbReference>
<dbReference type="GO" id="GO:0005882">
    <property type="term" value="C:intermediate filament"/>
    <property type="evidence" value="ECO:0007669"/>
    <property type="project" value="UniProtKB-KW"/>
</dbReference>
<evidence type="ECO:0000313" key="6">
    <source>
        <dbReference type="Proteomes" id="UP000265080"/>
    </source>
</evidence>
<evidence type="ECO:0000313" key="5">
    <source>
        <dbReference type="Ensembl" id="ENSAPEP00000010444.1"/>
    </source>
</evidence>
<organism evidence="5 6">
    <name type="scientific">Amphiprion percula</name>
    <name type="common">Orange clownfish</name>
    <name type="synonym">Lutjanus percula</name>
    <dbReference type="NCBI Taxonomy" id="161767"/>
    <lineage>
        <taxon>Eukaryota</taxon>
        <taxon>Metazoa</taxon>
        <taxon>Chordata</taxon>
        <taxon>Craniata</taxon>
        <taxon>Vertebrata</taxon>
        <taxon>Euteleostomi</taxon>
        <taxon>Actinopterygii</taxon>
        <taxon>Neopterygii</taxon>
        <taxon>Teleostei</taxon>
        <taxon>Neoteleostei</taxon>
        <taxon>Acanthomorphata</taxon>
        <taxon>Ovalentaria</taxon>
        <taxon>Pomacentridae</taxon>
        <taxon>Amphiprion</taxon>
    </lineage>
</organism>
<keyword evidence="6" id="KW-1185">Reference proteome</keyword>
<reference evidence="5" key="2">
    <citation type="submission" date="2025-08" db="UniProtKB">
        <authorList>
            <consortium name="Ensembl"/>
        </authorList>
    </citation>
    <scope>IDENTIFICATION</scope>
</reference>
<feature type="domain" description="IF rod" evidence="4">
    <location>
        <begin position="57"/>
        <end position="284"/>
    </location>
</feature>
<proteinExistence type="predicted"/>
<dbReference type="PROSITE" id="PS51842">
    <property type="entry name" value="IF_ROD_2"/>
    <property type="match status" value="1"/>
</dbReference>
<sequence>MLQWQLLRGSRANQAALGYRVQHGAAASVHYSSIAAAAAAAAAAAPVCSRSFCLSREKQTMQQLNGRLASYLQQVQLLEAANQRLELQIQEELNRKCPGELRQLDRHLRRVSLLQNEIGDCFSAQTQVKLQLLGAQLDAFDLNVRCEKERERCDKVEAELSGLRELQAELKVHKLPELQSLLDNRMQHLVELQTQHQQNVQVLVAQVSGGIAVEMQTAESSDLLRQLEHLRTSVTPLDRNPNESWLNTQVSTLSSPEVTFDPAMGSDLDQAEVKELRRTAATLT</sequence>
<evidence type="ECO:0000256" key="1">
    <source>
        <dbReference type="ARBA" id="ARBA00022754"/>
    </source>
</evidence>
<reference evidence="5" key="3">
    <citation type="submission" date="2025-09" db="UniProtKB">
        <authorList>
            <consortium name="Ensembl"/>
        </authorList>
    </citation>
    <scope>IDENTIFICATION</scope>
</reference>
<dbReference type="AlphaFoldDB" id="A0A3P8SF88"/>
<dbReference type="PANTHER" id="PTHR23239">
    <property type="entry name" value="INTERMEDIATE FILAMENT"/>
    <property type="match status" value="1"/>
</dbReference>
<dbReference type="Ensembl" id="ENSAPET00000010723.1">
    <property type="protein sequence ID" value="ENSAPEP00000010444.1"/>
    <property type="gene ID" value="ENSAPEG00000007486.1"/>
</dbReference>
<evidence type="ECO:0000256" key="2">
    <source>
        <dbReference type="ARBA" id="ARBA00023054"/>
    </source>
</evidence>
<evidence type="ECO:0000256" key="3">
    <source>
        <dbReference type="SAM" id="Coils"/>
    </source>
</evidence>
<dbReference type="SUPFAM" id="SSF64593">
    <property type="entry name" value="Intermediate filament protein, coiled coil region"/>
    <property type="match status" value="1"/>
</dbReference>
<dbReference type="SMART" id="SM01391">
    <property type="entry name" value="Filament"/>
    <property type="match status" value="1"/>
</dbReference>
<dbReference type="InterPro" id="IPR002957">
    <property type="entry name" value="Keratin_I"/>
</dbReference>
<name>A0A3P8SF88_AMPPE</name>
<keyword evidence="1" id="KW-0403">Intermediate filament</keyword>